<feature type="domain" description="TNase-like" evidence="2">
    <location>
        <begin position="42"/>
        <end position="188"/>
    </location>
</feature>
<sequence>MRTLIILLLISLLGLSTRAADQVEGVWEVLEGCRLVSASYNDGDSFRVKHENEEYTFRLYFVDAPETSNTYIDRVREQARYFSIPEESVTDTGKLATTFTQNFLRGEFTVITKWEDARGSSRHKRYFALVQKQNNYLSLELTRAGLVRLYGMPTRDSWPGGVTPRSFLGRLKNNEREAQREEDGIWALATGSMQMAGLEALQASTVASGIGELSTGSHADMGTIPLKDRLNVNTATSAQLQELPGIGKAYAARIISARPIESIDSLVQIPGISNKTLEGFRHLIITEDPPPPAFTVAFYQAELDRYLNTEVTVQVASVSPSQLESPETFRAVTLQTAYQGEAGGSITAYIPDEYYDSFINYYREPGREFKGLLYSRDGEIVMVYVRK</sequence>
<dbReference type="InterPro" id="IPR035437">
    <property type="entry name" value="SNase_OB-fold_sf"/>
</dbReference>
<dbReference type="Gene3D" id="2.40.50.90">
    <property type="match status" value="1"/>
</dbReference>
<gene>
    <name evidence="3" type="ORF">QEH52_00195</name>
</gene>
<name>A0ABU1AP21_9BACT</name>
<dbReference type="Gene3D" id="1.10.150.320">
    <property type="entry name" value="Photosystem II 12 kDa extrinsic protein"/>
    <property type="match status" value="1"/>
</dbReference>
<keyword evidence="1" id="KW-0732">Signal</keyword>
<dbReference type="PROSITE" id="PS50830">
    <property type="entry name" value="TNASE_3"/>
    <property type="match status" value="1"/>
</dbReference>
<proteinExistence type="predicted"/>
<keyword evidence="4" id="KW-1185">Reference proteome</keyword>
<dbReference type="InterPro" id="IPR016071">
    <property type="entry name" value="Staphylococal_nuclease_OB-fold"/>
</dbReference>
<accession>A0ABU1AP21</accession>
<dbReference type="SUPFAM" id="SSF50199">
    <property type="entry name" value="Staphylococcal nuclease"/>
    <property type="match status" value="1"/>
</dbReference>
<reference evidence="3 4" key="1">
    <citation type="submission" date="2023-04" db="EMBL/GenBank/DDBJ databases">
        <title>A novel bacteria isolated from coastal sediment.</title>
        <authorList>
            <person name="Liu X.-J."/>
            <person name="Du Z.-J."/>
        </authorList>
    </citation>
    <scope>NUCLEOTIDE SEQUENCE [LARGE SCALE GENOMIC DNA]</scope>
    <source>
        <strain evidence="3 4">SDUM461003</strain>
    </source>
</reference>
<dbReference type="PANTHER" id="PTHR21180:SF32">
    <property type="entry name" value="ENDONUCLEASE_EXONUCLEASE_PHOSPHATASE FAMILY DOMAIN-CONTAINING PROTEIN 1"/>
    <property type="match status" value="1"/>
</dbReference>
<organism evidence="3 4">
    <name type="scientific">Thalassobacterium maritimum</name>
    <dbReference type="NCBI Taxonomy" id="3041265"/>
    <lineage>
        <taxon>Bacteria</taxon>
        <taxon>Pseudomonadati</taxon>
        <taxon>Verrucomicrobiota</taxon>
        <taxon>Opitutia</taxon>
        <taxon>Puniceicoccales</taxon>
        <taxon>Coraliomargaritaceae</taxon>
        <taxon>Thalassobacterium</taxon>
    </lineage>
</organism>
<comment type="caution">
    <text evidence="3">The sequence shown here is derived from an EMBL/GenBank/DDBJ whole genome shotgun (WGS) entry which is preliminary data.</text>
</comment>
<evidence type="ECO:0000256" key="1">
    <source>
        <dbReference type="SAM" id="SignalP"/>
    </source>
</evidence>
<dbReference type="PANTHER" id="PTHR21180">
    <property type="entry name" value="ENDONUCLEASE/EXONUCLEASE/PHOSPHATASE FAMILY DOMAIN-CONTAINING PROTEIN 1"/>
    <property type="match status" value="1"/>
</dbReference>
<feature type="chain" id="PRO_5046824676" evidence="1">
    <location>
        <begin position="20"/>
        <end position="387"/>
    </location>
</feature>
<dbReference type="Pfam" id="PF12836">
    <property type="entry name" value="HHH_3"/>
    <property type="match status" value="1"/>
</dbReference>
<feature type="signal peptide" evidence="1">
    <location>
        <begin position="1"/>
        <end position="19"/>
    </location>
</feature>
<evidence type="ECO:0000259" key="2">
    <source>
        <dbReference type="PROSITE" id="PS50830"/>
    </source>
</evidence>
<dbReference type="Pfam" id="PF00565">
    <property type="entry name" value="SNase"/>
    <property type="match status" value="1"/>
</dbReference>
<dbReference type="InterPro" id="IPR051675">
    <property type="entry name" value="Endo/Exo/Phosphatase_dom_1"/>
</dbReference>
<evidence type="ECO:0000313" key="4">
    <source>
        <dbReference type="Proteomes" id="UP001225316"/>
    </source>
</evidence>
<dbReference type="SMART" id="SM00318">
    <property type="entry name" value="SNc"/>
    <property type="match status" value="1"/>
</dbReference>
<dbReference type="Proteomes" id="UP001225316">
    <property type="component" value="Unassembled WGS sequence"/>
</dbReference>
<protein>
    <submittedName>
        <fullName evidence="3">Helix-hairpin-helix domain-containing protein</fullName>
    </submittedName>
</protein>
<dbReference type="RefSeq" id="WP_308947874.1">
    <property type="nucleotide sequence ID" value="NZ_JARXHW010000001.1"/>
</dbReference>
<evidence type="ECO:0000313" key="3">
    <source>
        <dbReference type="EMBL" id="MDQ8205913.1"/>
    </source>
</evidence>
<dbReference type="EMBL" id="JARXHW010000001">
    <property type="protein sequence ID" value="MDQ8205913.1"/>
    <property type="molecule type" value="Genomic_DNA"/>
</dbReference>
<dbReference type="SUPFAM" id="SSF81585">
    <property type="entry name" value="PsbU/PolX domain-like"/>
    <property type="match status" value="1"/>
</dbReference>